<dbReference type="Gene3D" id="2.60.40.1760">
    <property type="entry name" value="glycosyl hydrolase (family 31)"/>
    <property type="match status" value="1"/>
</dbReference>
<name>K1SIB3_9ZZZZ</name>
<dbReference type="GO" id="GO:0030246">
    <property type="term" value="F:carbohydrate binding"/>
    <property type="evidence" value="ECO:0007669"/>
    <property type="project" value="InterPro"/>
</dbReference>
<comment type="caution">
    <text evidence="1">The sequence shown here is derived from an EMBL/GenBank/DDBJ whole genome shotgun (WGS) entry which is preliminary data.</text>
</comment>
<keyword evidence="1" id="KW-0378">Hydrolase</keyword>
<gene>
    <name evidence="1" type="ORF">LEA_15509</name>
</gene>
<dbReference type="EMBL" id="AJWY01010583">
    <property type="protein sequence ID" value="EKC55139.1"/>
    <property type="molecule type" value="Genomic_DNA"/>
</dbReference>
<dbReference type="PROSITE" id="PS51257">
    <property type="entry name" value="PROKAR_LIPOPROTEIN"/>
    <property type="match status" value="1"/>
</dbReference>
<dbReference type="AlphaFoldDB" id="K1SIB3"/>
<organism evidence="1">
    <name type="scientific">human gut metagenome</name>
    <dbReference type="NCBI Taxonomy" id="408170"/>
    <lineage>
        <taxon>unclassified sequences</taxon>
        <taxon>metagenomes</taxon>
        <taxon>organismal metagenomes</taxon>
    </lineage>
</organism>
<dbReference type="InterPro" id="IPR011013">
    <property type="entry name" value="Gal_mutarotase_sf_dom"/>
</dbReference>
<sequence length="154" mass="17701">MIKKHVLLSILGLFIACTVGAQDNSMADEKAIVKSGNMRFTVLTPEMIRIEYSAKLQFEDRASFVVINRHLPVPNFTQEERDGYLYLTTDKLELRYKLGTYPVSNDRCNPNLQITLDVNGVEEVWYPGKQDPYNLKGTTRTLDRAEGDVREWLE</sequence>
<accession>K1SIB3</accession>
<reference evidence="1" key="1">
    <citation type="journal article" date="2013" name="Environ. Microbiol.">
        <title>Microbiota from the distal guts of lean and obese adolescents exhibit partial functional redundancy besides clear differences in community structure.</title>
        <authorList>
            <person name="Ferrer M."/>
            <person name="Ruiz A."/>
            <person name="Lanza F."/>
            <person name="Haange S.B."/>
            <person name="Oberbach A."/>
            <person name="Till H."/>
            <person name="Bargiela R."/>
            <person name="Campoy C."/>
            <person name="Segura M.T."/>
            <person name="Richter M."/>
            <person name="von Bergen M."/>
            <person name="Seifert J."/>
            <person name="Suarez A."/>
        </authorList>
    </citation>
    <scope>NUCLEOTIDE SEQUENCE</scope>
</reference>
<proteinExistence type="predicted"/>
<dbReference type="GO" id="GO:0005975">
    <property type="term" value="P:carbohydrate metabolic process"/>
    <property type="evidence" value="ECO:0007669"/>
    <property type="project" value="InterPro"/>
</dbReference>
<evidence type="ECO:0000313" key="1">
    <source>
        <dbReference type="EMBL" id="EKC55139.1"/>
    </source>
</evidence>
<feature type="non-terminal residue" evidence="1">
    <location>
        <position position="154"/>
    </location>
</feature>
<protein>
    <submittedName>
        <fullName evidence="1">Glycosyl hydrolase, family protein 31</fullName>
    </submittedName>
</protein>
<dbReference type="GO" id="GO:0016787">
    <property type="term" value="F:hydrolase activity"/>
    <property type="evidence" value="ECO:0007669"/>
    <property type="project" value="UniProtKB-KW"/>
</dbReference>
<dbReference type="SUPFAM" id="SSF74650">
    <property type="entry name" value="Galactose mutarotase-like"/>
    <property type="match status" value="1"/>
</dbReference>